<dbReference type="InterPro" id="IPR050932">
    <property type="entry name" value="TM2D1-3-like"/>
</dbReference>
<name>A0ABS6S1H4_9BACT</name>
<dbReference type="PANTHER" id="PTHR21016:SF25">
    <property type="entry name" value="TM2 DOMAIN-CONTAINING PROTEIN DDB_G0277895-RELATED"/>
    <property type="match status" value="1"/>
</dbReference>
<evidence type="ECO:0000256" key="5">
    <source>
        <dbReference type="SAM" id="Phobius"/>
    </source>
</evidence>
<evidence type="ECO:0000313" key="7">
    <source>
        <dbReference type="EMBL" id="MBV6342249.1"/>
    </source>
</evidence>
<dbReference type="Pfam" id="PF05154">
    <property type="entry name" value="TM2"/>
    <property type="match status" value="1"/>
</dbReference>
<dbReference type="Proteomes" id="UP001196980">
    <property type="component" value="Unassembled WGS sequence"/>
</dbReference>
<evidence type="ECO:0000256" key="3">
    <source>
        <dbReference type="ARBA" id="ARBA00022989"/>
    </source>
</evidence>
<evidence type="ECO:0000313" key="8">
    <source>
        <dbReference type="Proteomes" id="UP001196980"/>
    </source>
</evidence>
<gene>
    <name evidence="7" type="ORF">HWQ67_11690</name>
</gene>
<evidence type="ECO:0000256" key="1">
    <source>
        <dbReference type="ARBA" id="ARBA00004141"/>
    </source>
</evidence>
<keyword evidence="2 5" id="KW-0812">Transmembrane</keyword>
<organism evidence="7 8">
    <name type="scientific">Candidatus Magnetobacterium casense</name>
    <dbReference type="NCBI Taxonomy" id="1455061"/>
    <lineage>
        <taxon>Bacteria</taxon>
        <taxon>Pseudomonadati</taxon>
        <taxon>Nitrospirota</taxon>
        <taxon>Thermodesulfovibrionia</taxon>
        <taxon>Thermodesulfovibrionales</taxon>
        <taxon>Candidatus Magnetobacteriaceae</taxon>
        <taxon>Candidatus Magnetobacterium</taxon>
    </lineage>
</organism>
<comment type="caution">
    <text evidence="7">The sequence shown here is derived from an EMBL/GenBank/DDBJ whole genome shotgun (WGS) entry which is preliminary data.</text>
</comment>
<feature type="transmembrane region" description="Helical" evidence="5">
    <location>
        <begin position="42"/>
        <end position="63"/>
    </location>
</feature>
<feature type="transmembrane region" description="Helical" evidence="5">
    <location>
        <begin position="16"/>
        <end position="35"/>
    </location>
</feature>
<keyword evidence="3 5" id="KW-1133">Transmembrane helix</keyword>
<reference evidence="7 8" key="1">
    <citation type="journal article" date="2020" name="J Geophys Res Biogeosci">
        <title>Magnetotaxis as an Adaptation to Enable Bacterial Shuttling of Microbial Sulfur and Sulfur Cycling Across Aquatic Oxic#Anoxic Interfaces.</title>
        <authorList>
            <person name="Li J."/>
            <person name="Liu P."/>
            <person name="Wang J."/>
            <person name="Roberts A.P."/>
            <person name="Pan Y."/>
        </authorList>
    </citation>
    <scope>NUCLEOTIDE SEQUENCE [LARGE SCALE GENOMIC DNA]</scope>
    <source>
        <strain evidence="7 8">MYR-1_YQ</strain>
    </source>
</reference>
<dbReference type="PANTHER" id="PTHR21016">
    <property type="entry name" value="BETA-AMYLOID BINDING PROTEIN-RELATED"/>
    <property type="match status" value="1"/>
</dbReference>
<keyword evidence="8" id="KW-1185">Reference proteome</keyword>
<feature type="domain" description="TM2" evidence="6">
    <location>
        <begin position="12"/>
        <end position="60"/>
    </location>
</feature>
<keyword evidence="4 5" id="KW-0472">Membrane</keyword>
<dbReference type="RefSeq" id="WP_218252871.1">
    <property type="nucleotide sequence ID" value="NZ_JABXWD010000220.1"/>
</dbReference>
<dbReference type="EMBL" id="JABXWD010000220">
    <property type="protein sequence ID" value="MBV6342249.1"/>
    <property type="molecule type" value="Genomic_DNA"/>
</dbReference>
<accession>A0ABS6S1H4</accession>
<proteinExistence type="predicted"/>
<comment type="subcellular location">
    <subcellularLocation>
        <location evidence="1">Membrane</location>
        <topology evidence="1">Multi-pass membrane protein</topology>
    </subcellularLocation>
</comment>
<evidence type="ECO:0000259" key="6">
    <source>
        <dbReference type="Pfam" id="PF05154"/>
    </source>
</evidence>
<dbReference type="InterPro" id="IPR007829">
    <property type="entry name" value="TM2"/>
</dbReference>
<protein>
    <submittedName>
        <fullName evidence="7">TM2 domain-containing protein</fullName>
    </submittedName>
</protein>
<evidence type="ECO:0000256" key="4">
    <source>
        <dbReference type="ARBA" id="ARBA00023136"/>
    </source>
</evidence>
<evidence type="ECO:0000256" key="2">
    <source>
        <dbReference type="ARBA" id="ARBA00022692"/>
    </source>
</evidence>
<sequence>MVDNEAAVTESSKSRLIALLLCFMFGWMGAHRFYAKKIGTGIAMLLTMGGFGLWVFYDIILILVGKFRDADDVCITSWNMNM</sequence>